<dbReference type="Proteomes" id="UP000734854">
    <property type="component" value="Unassembled WGS sequence"/>
</dbReference>
<dbReference type="EMBL" id="JACMSC010000002">
    <property type="protein sequence ID" value="KAG6531342.1"/>
    <property type="molecule type" value="Genomic_DNA"/>
</dbReference>
<dbReference type="PANTHER" id="PTHR33443:SF35">
    <property type="entry name" value="VQ DOMAIN-CONTAINING PROTEIN"/>
    <property type="match status" value="1"/>
</dbReference>
<evidence type="ECO:0000313" key="3">
    <source>
        <dbReference type="Proteomes" id="UP000734854"/>
    </source>
</evidence>
<comment type="caution">
    <text evidence="2">The sequence shown here is derived from an EMBL/GenBank/DDBJ whole genome shotgun (WGS) entry which is preliminary data.</text>
</comment>
<evidence type="ECO:0000313" key="2">
    <source>
        <dbReference type="EMBL" id="KAG6531342.1"/>
    </source>
</evidence>
<organism evidence="2 3">
    <name type="scientific">Zingiber officinale</name>
    <name type="common">Ginger</name>
    <name type="synonym">Amomum zingiber</name>
    <dbReference type="NCBI Taxonomy" id="94328"/>
    <lineage>
        <taxon>Eukaryota</taxon>
        <taxon>Viridiplantae</taxon>
        <taxon>Streptophyta</taxon>
        <taxon>Embryophyta</taxon>
        <taxon>Tracheophyta</taxon>
        <taxon>Spermatophyta</taxon>
        <taxon>Magnoliopsida</taxon>
        <taxon>Liliopsida</taxon>
        <taxon>Zingiberales</taxon>
        <taxon>Zingiberaceae</taxon>
        <taxon>Zingiber</taxon>
    </lineage>
</organism>
<name>A0A8J5LUP7_ZINOF</name>
<sequence>MERFVVDISSDEEEDYGRGRTDRRSFDWVDELLDRAVGRRVDESDDVVVVDEFSLPAVKKRRLNPEPLGLSKRDDEDDDECLVLEADPDKPAVAAEDKNLGGDEEDDDLLVLAEKGQVACRDYPHSRDQCATYPFASSSHREYCHLCHCYVCDSPAPCSYWGNGNFDRDHCHASDKEERWKSWRKYFKQKNTTTAHPLNSTNDSFNIPTYRNAVPLSHSNMVPLRSSSLQKCSTISNSDLTDIVNQCQPYIASSRNLQLGQQLTRPSLNPRLQHVQNEVHLPALNSQRMHSHARSRSLGSMQSGSAVIASHSQNNISHHNRAQRAVQQKSTYTTVSPQIPYCNQGQLRSEDVLVVSPVIPDQMQTTLYSESTVAQVESSTVPLITATDIMEKSWEDLLASLQSELEDPTLSDFGFNNNHQSLLVPSPPLHCDNLLYGTDATIATSSAPVINRSPIRYEPSLSNDRMDQILGHDQGKDPDLKSAQTPNVSQVTSFDSLIASMENEIWS</sequence>
<proteinExistence type="predicted"/>
<feature type="region of interest" description="Disordered" evidence="1">
    <location>
        <begin position="458"/>
        <end position="484"/>
    </location>
</feature>
<protein>
    <recommendedName>
        <fullName evidence="4">RPM1 interacting protein 13</fullName>
    </recommendedName>
</protein>
<gene>
    <name evidence="2" type="ORF">ZIOFF_005147</name>
</gene>
<dbReference type="PANTHER" id="PTHR33443">
    <property type="entry name" value="ZGC:112980"/>
    <property type="match status" value="1"/>
</dbReference>
<evidence type="ECO:0000256" key="1">
    <source>
        <dbReference type="SAM" id="MobiDB-lite"/>
    </source>
</evidence>
<keyword evidence="3" id="KW-1185">Reference proteome</keyword>
<accession>A0A8J5LUP7</accession>
<dbReference type="InterPro" id="IPR053234">
    <property type="entry name" value="RPM1_Interactor"/>
</dbReference>
<feature type="region of interest" description="Disordered" evidence="1">
    <location>
        <begin position="1"/>
        <end position="21"/>
    </location>
</feature>
<dbReference type="AlphaFoldDB" id="A0A8J5LUP7"/>
<dbReference type="OrthoDB" id="266020at2759"/>
<evidence type="ECO:0008006" key="4">
    <source>
        <dbReference type="Google" id="ProtNLM"/>
    </source>
</evidence>
<reference evidence="2 3" key="1">
    <citation type="submission" date="2020-08" db="EMBL/GenBank/DDBJ databases">
        <title>Plant Genome Project.</title>
        <authorList>
            <person name="Zhang R.-G."/>
        </authorList>
    </citation>
    <scope>NUCLEOTIDE SEQUENCE [LARGE SCALE GENOMIC DNA]</scope>
    <source>
        <tissue evidence="2">Rhizome</tissue>
    </source>
</reference>